<protein>
    <submittedName>
        <fullName evidence="1">Uncharacterized protein</fullName>
    </submittedName>
</protein>
<comment type="caution">
    <text evidence="1">The sequence shown here is derived from an EMBL/GenBank/DDBJ whole genome shotgun (WGS) entry which is preliminary data.</text>
</comment>
<sequence>MCDKRQEGSRSTAKMFGHMIPIQEHKSHWEVANKDWVTALPPSGESSYNSSLVIVDRYRKTPILLPCHKDDTPIDTASHKGIFINIIIDRVPERKFALWTNLHRFLGLSYHFLQNTILKLMGWQKEEFKLQKI</sequence>
<name>A0A9Q3I7V4_9BASI</name>
<proteinExistence type="predicted"/>
<evidence type="ECO:0000313" key="2">
    <source>
        <dbReference type="Proteomes" id="UP000765509"/>
    </source>
</evidence>
<accession>A0A9Q3I7V4</accession>
<reference evidence="1" key="1">
    <citation type="submission" date="2021-03" db="EMBL/GenBank/DDBJ databases">
        <title>Draft genome sequence of rust myrtle Austropuccinia psidii MF-1, a brazilian biotype.</title>
        <authorList>
            <person name="Quecine M.C."/>
            <person name="Pachon D.M.R."/>
            <person name="Bonatelli M.L."/>
            <person name="Correr F.H."/>
            <person name="Franceschini L.M."/>
            <person name="Leite T.F."/>
            <person name="Margarido G.R.A."/>
            <person name="Almeida C.A."/>
            <person name="Ferrarezi J.A."/>
            <person name="Labate C.A."/>
        </authorList>
    </citation>
    <scope>NUCLEOTIDE SEQUENCE</scope>
    <source>
        <strain evidence="1">MF-1</strain>
    </source>
</reference>
<keyword evidence="2" id="KW-1185">Reference proteome</keyword>
<gene>
    <name evidence="1" type="ORF">O181_072976</name>
</gene>
<evidence type="ECO:0000313" key="1">
    <source>
        <dbReference type="EMBL" id="MBW0533261.1"/>
    </source>
</evidence>
<dbReference type="AlphaFoldDB" id="A0A9Q3I7V4"/>
<dbReference type="Proteomes" id="UP000765509">
    <property type="component" value="Unassembled WGS sequence"/>
</dbReference>
<dbReference type="EMBL" id="AVOT02038396">
    <property type="protein sequence ID" value="MBW0533261.1"/>
    <property type="molecule type" value="Genomic_DNA"/>
</dbReference>
<organism evidence="1 2">
    <name type="scientific">Austropuccinia psidii MF-1</name>
    <dbReference type="NCBI Taxonomy" id="1389203"/>
    <lineage>
        <taxon>Eukaryota</taxon>
        <taxon>Fungi</taxon>
        <taxon>Dikarya</taxon>
        <taxon>Basidiomycota</taxon>
        <taxon>Pucciniomycotina</taxon>
        <taxon>Pucciniomycetes</taxon>
        <taxon>Pucciniales</taxon>
        <taxon>Sphaerophragmiaceae</taxon>
        <taxon>Austropuccinia</taxon>
    </lineage>
</organism>